<feature type="region of interest" description="Disordered" evidence="3">
    <location>
        <begin position="1"/>
        <end position="49"/>
    </location>
</feature>
<feature type="compositionally biased region" description="Acidic residues" evidence="3">
    <location>
        <begin position="220"/>
        <end position="242"/>
    </location>
</feature>
<protein>
    <submittedName>
        <fullName evidence="5">Bud site selection-related protein</fullName>
    </submittedName>
</protein>
<dbReference type="PANTHER" id="PTHR23325">
    <property type="entry name" value="SERUM RESPONSE FACTOR-BINDING"/>
    <property type="match status" value="1"/>
</dbReference>
<evidence type="ECO:0000313" key="6">
    <source>
        <dbReference type="Proteomes" id="UP000014071"/>
    </source>
</evidence>
<name>R9P4M2_PSEHS</name>
<dbReference type="Pfam" id="PF09073">
    <property type="entry name" value="BUD22"/>
    <property type="match status" value="1"/>
</dbReference>
<organism evidence="5 6">
    <name type="scientific">Pseudozyma hubeiensis (strain SY62)</name>
    <name type="common">Yeast</name>
    <dbReference type="NCBI Taxonomy" id="1305764"/>
    <lineage>
        <taxon>Eukaryota</taxon>
        <taxon>Fungi</taxon>
        <taxon>Dikarya</taxon>
        <taxon>Basidiomycota</taxon>
        <taxon>Ustilaginomycotina</taxon>
        <taxon>Ustilaginomycetes</taxon>
        <taxon>Ustilaginales</taxon>
        <taxon>Ustilaginaceae</taxon>
        <taxon>Pseudozyma</taxon>
    </lineage>
</organism>
<feature type="compositionally biased region" description="Acidic residues" evidence="3">
    <location>
        <begin position="252"/>
        <end position="267"/>
    </location>
</feature>
<dbReference type="GO" id="GO:0005634">
    <property type="term" value="C:nucleus"/>
    <property type="evidence" value="ECO:0007669"/>
    <property type="project" value="TreeGrafter"/>
</dbReference>
<keyword evidence="6" id="KW-1185">Reference proteome</keyword>
<dbReference type="RefSeq" id="XP_012189841.1">
    <property type="nucleotide sequence ID" value="XM_012334451.1"/>
</dbReference>
<gene>
    <name evidence="5" type="ORF">PHSY_003834</name>
</gene>
<feature type="compositionally biased region" description="Pro residues" evidence="3">
    <location>
        <begin position="514"/>
        <end position="523"/>
    </location>
</feature>
<evidence type="ECO:0000259" key="4">
    <source>
        <dbReference type="Pfam" id="PF09073"/>
    </source>
</evidence>
<evidence type="ECO:0000256" key="2">
    <source>
        <dbReference type="SAM" id="Coils"/>
    </source>
</evidence>
<dbReference type="eggNOG" id="ENOG502S6Z4">
    <property type="taxonomic scope" value="Eukaryota"/>
</dbReference>
<dbReference type="PANTHER" id="PTHR23325:SF1">
    <property type="entry name" value="SERUM RESPONSE FACTOR-BINDING PROTEIN 1"/>
    <property type="match status" value="1"/>
</dbReference>
<feature type="compositionally biased region" description="Basic and acidic residues" evidence="3">
    <location>
        <begin position="420"/>
        <end position="433"/>
    </location>
</feature>
<evidence type="ECO:0000313" key="5">
    <source>
        <dbReference type="EMBL" id="GAC96254.1"/>
    </source>
</evidence>
<dbReference type="GO" id="GO:0030686">
    <property type="term" value="C:90S preribosome"/>
    <property type="evidence" value="ECO:0007669"/>
    <property type="project" value="TreeGrafter"/>
</dbReference>
<feature type="domain" description="Bud22" evidence="4">
    <location>
        <begin position="56"/>
        <end position="576"/>
    </location>
</feature>
<dbReference type="AlphaFoldDB" id="R9P4M2"/>
<feature type="compositionally biased region" description="Basic residues" evidence="3">
    <location>
        <begin position="434"/>
        <end position="446"/>
    </location>
</feature>
<proteinExistence type="predicted"/>
<reference evidence="6" key="1">
    <citation type="journal article" date="2013" name="Genome Announc.">
        <title>Draft genome sequence of the basidiomycetous yeast-like fungus Pseudozyma hubeiensis SY62, which produces an abundant amount of the biosurfactant mannosylerythritol lipids.</title>
        <authorList>
            <person name="Konishi M."/>
            <person name="Hatada Y."/>
            <person name="Horiuchi J."/>
        </authorList>
    </citation>
    <scope>NUCLEOTIDE SEQUENCE [LARGE SCALE GENOMIC DNA]</scope>
    <source>
        <strain evidence="6">SY62</strain>
    </source>
</reference>
<feature type="compositionally biased region" description="Acidic residues" evidence="3">
    <location>
        <begin position="298"/>
        <end position="311"/>
    </location>
</feature>
<dbReference type="InterPro" id="IPR015158">
    <property type="entry name" value="Bud22_dom"/>
</dbReference>
<feature type="compositionally biased region" description="Basic and acidic residues" evidence="3">
    <location>
        <begin position="268"/>
        <end position="278"/>
    </location>
</feature>
<dbReference type="GeneID" id="24109120"/>
<evidence type="ECO:0000256" key="3">
    <source>
        <dbReference type="SAM" id="MobiDB-lite"/>
    </source>
</evidence>
<feature type="coiled-coil region" evidence="2">
    <location>
        <begin position="75"/>
        <end position="108"/>
    </location>
</feature>
<sequence length="576" mass="62962">MEVEEATTAENSFRGEASSIHSESDSDEDASSDDGDESDVASERPVIDAEKARKKLYHVAKQLRATAKKTKTFEVQKLVKKLKGLRKKESSAEQAELAEKELAALKSIDINLLAGRALITKMVKAKLLPRPADVDDADEDEFLYLQMVRDEELLGETVLVENVADDGDRAVERAKAKVTSSKVLADEVGRFVEELKKLAGVEPKKEAEANVKGKGKASLDAEDADEEEREWSGSEEEFDSDDDAPRRLRLVDDDDKEGDGEDEDEEELMRIGKEKLKALGDLSQWDDMIGSDSGVESGSDDDDDDDDDDDNVTSKRQRRTQSASDASDNLSTSDSDDSDRSEDSASDSDSESDADSESDSDSDSEASSTAAPSRKRKASPSTSKSTKKSKSSSSTFLPSLSTGFIAGRSDDEWSDAEADLADRDLSELKSGSKKERKNRMGQRARKALYEKKYGSNANHIKMREKKKSLRSERAPTNTASSGGRQRPPAFQAPTKRDGGWGGAVAPLPKQPKRPFVPRPPPTVAPVQQNGTDKKSVPPPAAAANKSQEMHPSWIAKQKQKELMAQVKPQGKKVVFD</sequence>
<feature type="compositionally biased region" description="Acidic residues" evidence="3">
    <location>
        <begin position="334"/>
        <end position="364"/>
    </location>
</feature>
<feature type="region of interest" description="Disordered" evidence="3">
    <location>
        <begin position="202"/>
        <end position="576"/>
    </location>
</feature>
<dbReference type="Proteomes" id="UP000014071">
    <property type="component" value="Unassembled WGS sequence"/>
</dbReference>
<dbReference type="STRING" id="1305764.R9P4M2"/>
<feature type="compositionally biased region" description="Acidic residues" evidence="3">
    <location>
        <begin position="25"/>
        <end position="40"/>
    </location>
</feature>
<dbReference type="InterPro" id="IPR037393">
    <property type="entry name" value="Bud22/SRFB1"/>
</dbReference>
<evidence type="ECO:0000256" key="1">
    <source>
        <dbReference type="ARBA" id="ARBA00023054"/>
    </source>
</evidence>
<feature type="compositionally biased region" description="Low complexity" evidence="3">
    <location>
        <begin position="322"/>
        <end position="333"/>
    </location>
</feature>
<accession>R9P4M2</accession>
<feature type="compositionally biased region" description="Polar residues" evidence="3">
    <location>
        <begin position="474"/>
        <end position="483"/>
    </location>
</feature>
<feature type="compositionally biased region" description="Basic and acidic residues" evidence="3">
    <location>
        <begin position="202"/>
        <end position="211"/>
    </location>
</feature>
<feature type="compositionally biased region" description="Low complexity" evidence="3">
    <location>
        <begin position="391"/>
        <end position="402"/>
    </location>
</feature>
<dbReference type="OrthoDB" id="3364872at2759"/>
<dbReference type="HOGENOM" id="CLU_029647_1_0_1"/>
<keyword evidence="1 2" id="KW-0175">Coiled coil</keyword>
<dbReference type="EMBL" id="DF238801">
    <property type="protein sequence ID" value="GAC96254.1"/>
    <property type="molecule type" value="Genomic_DNA"/>
</dbReference>
<dbReference type="GO" id="GO:0030490">
    <property type="term" value="P:maturation of SSU-rRNA"/>
    <property type="evidence" value="ECO:0007669"/>
    <property type="project" value="TreeGrafter"/>
</dbReference>